<accession>A0A2V1DTC6</accession>
<dbReference type="InterPro" id="IPR037883">
    <property type="entry name" value="Knr4/Smi1-like_sf"/>
</dbReference>
<keyword evidence="3" id="KW-1185">Reference proteome</keyword>
<dbReference type="SUPFAM" id="SSF160631">
    <property type="entry name" value="SMI1/KNR4-like"/>
    <property type="match status" value="1"/>
</dbReference>
<organism evidence="2 3">
    <name type="scientific">Periconia macrospinosa</name>
    <dbReference type="NCBI Taxonomy" id="97972"/>
    <lineage>
        <taxon>Eukaryota</taxon>
        <taxon>Fungi</taxon>
        <taxon>Dikarya</taxon>
        <taxon>Ascomycota</taxon>
        <taxon>Pezizomycotina</taxon>
        <taxon>Dothideomycetes</taxon>
        <taxon>Pleosporomycetidae</taxon>
        <taxon>Pleosporales</taxon>
        <taxon>Massarineae</taxon>
        <taxon>Periconiaceae</taxon>
        <taxon>Periconia</taxon>
    </lineage>
</organism>
<gene>
    <name evidence="2" type="ORF">DM02DRAFT_475392</name>
</gene>
<dbReference type="AlphaFoldDB" id="A0A2V1DTC6"/>
<dbReference type="Proteomes" id="UP000244855">
    <property type="component" value="Unassembled WGS sequence"/>
</dbReference>
<sequence length="278" mass="31462">SSAREIIDSIDELNSSFVDAETGHTAMQVSSRLVAALDLVLDIESQGEETEPAPSSAHILEIISKRMNANGQLQYLTQSRRAWAILIDGALATAANLDLTRIDQFAKEIVQLADERFQNGRMPLEDWPMRKILEQIDYNNRNNPDANESDDGYRAEKYPQFFRPPATAAEIEEAEKRLDVELPDDYKEFLSITNGCSPMFGGILYEPALDAVQDIFWITDKPYFVELPLTMIDDSIFWNNNVQVGPIIQIGTEDIDNTWLVPPSKMDEFKASIRKMIE</sequence>
<reference evidence="2 3" key="1">
    <citation type="journal article" date="2018" name="Sci. Rep.">
        <title>Comparative genomics provides insights into the lifestyle and reveals functional heterogeneity of dark septate endophytic fungi.</title>
        <authorList>
            <person name="Knapp D.G."/>
            <person name="Nemeth J.B."/>
            <person name="Barry K."/>
            <person name="Hainaut M."/>
            <person name="Henrissat B."/>
            <person name="Johnson J."/>
            <person name="Kuo A."/>
            <person name="Lim J.H.P."/>
            <person name="Lipzen A."/>
            <person name="Nolan M."/>
            <person name="Ohm R.A."/>
            <person name="Tamas L."/>
            <person name="Grigoriev I.V."/>
            <person name="Spatafora J.W."/>
            <person name="Nagy L.G."/>
            <person name="Kovacs G.M."/>
        </authorList>
    </citation>
    <scope>NUCLEOTIDE SEQUENCE [LARGE SCALE GENOMIC DNA]</scope>
    <source>
        <strain evidence="2 3">DSE2036</strain>
    </source>
</reference>
<dbReference type="OrthoDB" id="2788868at2759"/>
<dbReference type="EMBL" id="KZ805356">
    <property type="protein sequence ID" value="PVI01533.1"/>
    <property type="molecule type" value="Genomic_DNA"/>
</dbReference>
<dbReference type="Gene3D" id="3.40.1580.10">
    <property type="entry name" value="SMI1/KNR4-like"/>
    <property type="match status" value="1"/>
</dbReference>
<evidence type="ECO:0000313" key="3">
    <source>
        <dbReference type="Proteomes" id="UP000244855"/>
    </source>
</evidence>
<name>A0A2V1DTC6_9PLEO</name>
<proteinExistence type="predicted"/>
<protein>
    <recommendedName>
        <fullName evidence="1">Knr4/Smi1-like domain-containing protein</fullName>
    </recommendedName>
</protein>
<dbReference type="InterPro" id="IPR018958">
    <property type="entry name" value="Knr4/Smi1-like_dom"/>
</dbReference>
<dbReference type="SMART" id="SM00860">
    <property type="entry name" value="SMI1_KNR4"/>
    <property type="match status" value="1"/>
</dbReference>
<feature type="domain" description="Knr4/Smi1-like" evidence="1">
    <location>
        <begin position="165"/>
        <end position="230"/>
    </location>
</feature>
<feature type="non-terminal residue" evidence="2">
    <location>
        <position position="1"/>
    </location>
</feature>
<evidence type="ECO:0000313" key="2">
    <source>
        <dbReference type="EMBL" id="PVI01533.1"/>
    </source>
</evidence>
<evidence type="ECO:0000259" key="1">
    <source>
        <dbReference type="SMART" id="SM00860"/>
    </source>
</evidence>
<dbReference type="Pfam" id="PF09346">
    <property type="entry name" value="SMI1_KNR4"/>
    <property type="match status" value="1"/>
</dbReference>
<feature type="non-terminal residue" evidence="2">
    <location>
        <position position="278"/>
    </location>
</feature>